<dbReference type="PANTHER" id="PTHR47876">
    <property type="entry name" value="OS08G0260000 PROTEIN"/>
    <property type="match status" value="1"/>
</dbReference>
<dbReference type="PROSITE" id="PS51186">
    <property type="entry name" value="GNAT"/>
    <property type="match status" value="1"/>
</dbReference>
<gene>
    <name evidence="3" type="ORF">Agub_g11504</name>
</gene>
<dbReference type="AlphaFoldDB" id="A0AAD3HQQ5"/>
<feature type="compositionally biased region" description="Low complexity" evidence="1">
    <location>
        <begin position="202"/>
        <end position="226"/>
    </location>
</feature>
<evidence type="ECO:0000256" key="1">
    <source>
        <dbReference type="SAM" id="MobiDB-lite"/>
    </source>
</evidence>
<accession>A0AAD3HQQ5</accession>
<reference evidence="3 4" key="1">
    <citation type="journal article" date="2021" name="Sci. Rep.">
        <title>Genome sequencing of the multicellular alga Astrephomene provides insights into convergent evolution of germ-soma differentiation.</title>
        <authorList>
            <person name="Yamashita S."/>
            <person name="Yamamoto K."/>
            <person name="Matsuzaki R."/>
            <person name="Suzuki S."/>
            <person name="Yamaguchi H."/>
            <person name="Hirooka S."/>
            <person name="Minakuchi Y."/>
            <person name="Miyagishima S."/>
            <person name="Kawachi M."/>
            <person name="Toyoda A."/>
            <person name="Nozaki H."/>
        </authorList>
    </citation>
    <scope>NUCLEOTIDE SEQUENCE [LARGE SCALE GENOMIC DNA]</scope>
    <source>
        <strain evidence="3 4">NIES-4017</strain>
    </source>
</reference>
<protein>
    <recommendedName>
        <fullName evidence="2">N-acetyltransferase domain-containing protein</fullName>
    </recommendedName>
</protein>
<dbReference type="GO" id="GO:0016747">
    <property type="term" value="F:acyltransferase activity, transferring groups other than amino-acyl groups"/>
    <property type="evidence" value="ECO:0007669"/>
    <property type="project" value="InterPro"/>
</dbReference>
<dbReference type="InterPro" id="IPR000182">
    <property type="entry name" value="GNAT_dom"/>
</dbReference>
<organism evidence="3 4">
    <name type="scientific">Astrephomene gubernaculifera</name>
    <dbReference type="NCBI Taxonomy" id="47775"/>
    <lineage>
        <taxon>Eukaryota</taxon>
        <taxon>Viridiplantae</taxon>
        <taxon>Chlorophyta</taxon>
        <taxon>core chlorophytes</taxon>
        <taxon>Chlorophyceae</taxon>
        <taxon>CS clade</taxon>
        <taxon>Chlamydomonadales</taxon>
        <taxon>Astrephomenaceae</taxon>
        <taxon>Astrephomene</taxon>
    </lineage>
</organism>
<dbReference type="Pfam" id="PF00583">
    <property type="entry name" value="Acetyltransf_1"/>
    <property type="match status" value="1"/>
</dbReference>
<feature type="region of interest" description="Disordered" evidence="1">
    <location>
        <begin position="187"/>
        <end position="252"/>
    </location>
</feature>
<feature type="region of interest" description="Disordered" evidence="1">
    <location>
        <begin position="1"/>
        <end position="51"/>
    </location>
</feature>
<dbReference type="EMBL" id="BMAR01000030">
    <property type="protein sequence ID" value="GFR49446.1"/>
    <property type="molecule type" value="Genomic_DNA"/>
</dbReference>
<evidence type="ECO:0000313" key="4">
    <source>
        <dbReference type="Proteomes" id="UP001054857"/>
    </source>
</evidence>
<dbReference type="PANTHER" id="PTHR47876:SF2">
    <property type="entry name" value="GCN5-RELATED N-ACETYLTRANSFERASE 7, CHLOROPLASTIC"/>
    <property type="match status" value="1"/>
</dbReference>
<dbReference type="SUPFAM" id="SSF55729">
    <property type="entry name" value="Acyl-CoA N-acyltransferases (Nat)"/>
    <property type="match status" value="1"/>
</dbReference>
<feature type="compositionally biased region" description="Polar residues" evidence="1">
    <location>
        <begin position="26"/>
        <end position="38"/>
    </location>
</feature>
<dbReference type="CDD" id="cd04301">
    <property type="entry name" value="NAT_SF"/>
    <property type="match status" value="1"/>
</dbReference>
<sequence>MRTAWSPAPSSMSSSLGQPSVRRHPSTASAFSLQPQSRSLRRAGNAVSLQARRPFSGTPRLALNRTPSHVDIFKAAAVGPQGSNAAGSQPLLTPQIVESGVAQQSSGDGRLSVEVLPAASPAELRAAAFLRAACFYTYPAGRSEFAERSHRLMKANAEWDSLTAKVAGRDPAFRELDVTAFIAAVNVEPEQPDSSDDGSKKATAASANATPPTADPTASTTESEAAQGQVKPTSGTAAASEHAVQMDLEPNRSNRRELLSKMRSGLDASAQLPAEPGLNPRLVVGSLDLNVGHSLPSEELVGQQPQVDPRRRRAYLSNVCVAPSARRLGVARALLRHAEGAARRAGVDWLYVHVVAENTAAVRLYCDALGFQVEQSESEGDARSLGRPRRLLLVKQLGP</sequence>
<dbReference type="Gene3D" id="3.40.630.30">
    <property type="match status" value="1"/>
</dbReference>
<name>A0AAD3HQQ5_9CHLO</name>
<feature type="compositionally biased region" description="Low complexity" evidence="1">
    <location>
        <begin position="1"/>
        <end position="20"/>
    </location>
</feature>
<comment type="caution">
    <text evidence="3">The sequence shown here is derived from an EMBL/GenBank/DDBJ whole genome shotgun (WGS) entry which is preliminary data.</text>
</comment>
<evidence type="ECO:0000259" key="2">
    <source>
        <dbReference type="PROSITE" id="PS51186"/>
    </source>
</evidence>
<dbReference type="Proteomes" id="UP001054857">
    <property type="component" value="Unassembled WGS sequence"/>
</dbReference>
<dbReference type="InterPro" id="IPR016181">
    <property type="entry name" value="Acyl_CoA_acyltransferase"/>
</dbReference>
<evidence type="ECO:0000313" key="3">
    <source>
        <dbReference type="EMBL" id="GFR49446.1"/>
    </source>
</evidence>
<proteinExistence type="predicted"/>
<feature type="domain" description="N-acetyltransferase" evidence="2">
    <location>
        <begin position="246"/>
        <end position="398"/>
    </location>
</feature>
<keyword evidence="4" id="KW-1185">Reference proteome</keyword>